<dbReference type="InterPro" id="IPR008969">
    <property type="entry name" value="CarboxyPept-like_regulatory"/>
</dbReference>
<proteinExistence type="predicted"/>
<evidence type="ECO:0000313" key="2">
    <source>
        <dbReference type="Proteomes" id="UP000288227"/>
    </source>
</evidence>
<dbReference type="AlphaFoldDB" id="A0A401UBQ4"/>
<dbReference type="OrthoDB" id="1115630at2"/>
<sequence length="211" mass="23543">MKNRALILFILISSAALFFTNSLAQGQKRLIQLSGIVLGPDSLQGGIPGVNIYVPKAGRGTPSNAMGFFSMPVQVGDSVVISAVGYERQYYIIPNHTSEFLTLIFELSEDVTYLKELTVLPFPTEEVFKEAVLALNLPLDDAAYDKNNLDAELLALILKTTPMDGYSNQRYMLDQLNYTQSSKYVPITNPLLNPFNWAKFIQSLKQNKKKK</sequence>
<protein>
    <submittedName>
        <fullName evidence="1">Membrane receptor RagA</fullName>
    </submittedName>
</protein>
<organism evidence="1 2">
    <name type="scientific">Chryseotalea sanaruensis</name>
    <dbReference type="NCBI Taxonomy" id="2482724"/>
    <lineage>
        <taxon>Bacteria</taxon>
        <taxon>Pseudomonadati</taxon>
        <taxon>Bacteroidota</taxon>
        <taxon>Cytophagia</taxon>
        <taxon>Cytophagales</taxon>
        <taxon>Chryseotaleaceae</taxon>
        <taxon>Chryseotalea</taxon>
    </lineage>
</organism>
<gene>
    <name evidence="1" type="ORF">SanaruYs_25740</name>
</gene>
<accession>A0A401UBQ4</accession>
<reference evidence="1 2" key="1">
    <citation type="submission" date="2018-11" db="EMBL/GenBank/DDBJ databases">
        <title>Chryseotalea sanarue gen. nov., sp., nov., a member of the family Cytophagaceae, isolated from a brackish lake in Hamamatsu Japan.</title>
        <authorList>
            <person name="Maejima Y."/>
            <person name="Iino T."/>
            <person name="Muraguchi Y."/>
            <person name="Fukuda K."/>
            <person name="Ohkuma M."/>
            <person name="Moriuchi R."/>
            <person name="Dohra H."/>
            <person name="Kimbara K."/>
            <person name="Shintani M."/>
        </authorList>
    </citation>
    <scope>NUCLEOTIDE SEQUENCE [LARGE SCALE GENOMIC DNA]</scope>
    <source>
        <strain evidence="1 2">Ys</strain>
    </source>
</reference>
<comment type="caution">
    <text evidence="1">The sequence shown here is derived from an EMBL/GenBank/DDBJ whole genome shotgun (WGS) entry which is preliminary data.</text>
</comment>
<name>A0A401UBQ4_9BACT</name>
<dbReference type="Pfam" id="PF13715">
    <property type="entry name" value="CarbopepD_reg_2"/>
    <property type="match status" value="1"/>
</dbReference>
<evidence type="ECO:0000313" key="1">
    <source>
        <dbReference type="EMBL" id="GCC52338.1"/>
    </source>
</evidence>
<dbReference type="Proteomes" id="UP000288227">
    <property type="component" value="Unassembled WGS sequence"/>
</dbReference>
<dbReference type="RefSeq" id="WP_127122973.1">
    <property type="nucleotide sequence ID" value="NZ_BHXQ01000004.1"/>
</dbReference>
<keyword evidence="2" id="KW-1185">Reference proteome</keyword>
<dbReference type="EMBL" id="BHXQ01000004">
    <property type="protein sequence ID" value="GCC52338.1"/>
    <property type="molecule type" value="Genomic_DNA"/>
</dbReference>
<keyword evidence="1" id="KW-0675">Receptor</keyword>
<dbReference type="SUPFAM" id="SSF49464">
    <property type="entry name" value="Carboxypeptidase regulatory domain-like"/>
    <property type="match status" value="1"/>
</dbReference>